<dbReference type="EMBL" id="QGHA01000017">
    <property type="protein sequence ID" value="PWK68280.1"/>
    <property type="molecule type" value="Genomic_DNA"/>
</dbReference>
<dbReference type="Proteomes" id="UP000245678">
    <property type="component" value="Unassembled WGS sequence"/>
</dbReference>
<reference evidence="1 2" key="1">
    <citation type="submission" date="2018-05" db="EMBL/GenBank/DDBJ databases">
        <title>Genomic Encyclopedia of Archaeal and Bacterial Type Strains, Phase II (KMG-II): from individual species to whole genera.</title>
        <authorList>
            <person name="Goeker M."/>
        </authorList>
    </citation>
    <scope>NUCLEOTIDE SEQUENCE [LARGE SCALE GENOMIC DNA]</scope>
    <source>
        <strain evidence="1 2">DSM 19975</strain>
    </source>
</reference>
<evidence type="ECO:0000313" key="2">
    <source>
        <dbReference type="Proteomes" id="UP000245678"/>
    </source>
</evidence>
<name>A0A316H0L9_9SPHI</name>
<proteinExistence type="predicted"/>
<gene>
    <name evidence="1" type="ORF">LX99_04804</name>
</gene>
<sequence>MNENGLTWAKLDWKDFQRVSLFLYREDHDDPAIEEYLRQGHFQAGIDLLSFKQATGSYVCIQCKHTDLTLAKLKSALNLFLSGEFAGETDTFIITTSADLQKKLAIQAWVNQQKIALRKQKGIAFDVWDRHRLEDRLQWHYLIVEKYFGQKEAVDNCFKPRFNAPALLPIEDFITRHIQPFNDQITDDRWHTSDSPRSTLTLTDLLAAPGDKKGICLIAEAYEGKTSLFRQTAWELSQLDLGLTPLVLDLKFCSLQAITQLLDTNFGTWREVPAKNLIVLIDGLDEVPAEQFNTVTAHIRDFQMEHPAICLAVSCRTMFYKYQNLSVELKGFDAYELLELHMRQIFDYLEPPLGGREKAMNFYSKMNGLGIADLLGKPFYLINLTKWYSATGIEMPKNKMDITNRFVDDSLQISASRKLRSGLSLGKYRVKYRIALQQFALLLQIKGLNACTEDDLQPLFAQDDLDLLLQSSILNIKDDQWSFINAIFQEQLAALALQKLNVATVISLITLGDKIKKVSKKWIQTLATYLSLLPENNADRDKVVAVIEADNIELLAKSEGSKFSNAFRLEVLQKILNRTSRYQARLVTIDESDLAAFAGNDDAVVDELLAVLRSEEVMIVKIVACRTLRYLKLSAAQADRYALLAKDLLIDMTNADLGRLLLEALAHYRRGDEVFLTRFLKNPALKNFHEFRQGFYQYLAAHGLINRYYDWLLDGFEALRQYNSDTLHFGSEKRLLDLLLTTRDRKHISNLLEIVKGEGFQKQFRDDKDGTKQFYDALTKVCAEIYHSDPLMIFSVIDYLSHTGRHHYDREPNEMSDFLKITHTHALGMRIALLPVHKDGRQKYAYSGALHPDCFDELLYAIEEGELDQQGFRVFCSGLYSSGRQDDANRLEQLGEKIFGFIEKPNPQANAWHRHEEAKRKNDLYFIGSRKAFREGIIKLFEFAGGPVIKTNTLHGRFDEDNLRNKIPSSHLTHFISLQAEGNTVSLDVCLHAVDDDVYFKGWRGEQLLSGYLKRYYPELLTAMLKTYYDELIVHFPFSAINMESSRHLAFQAGLLMKIWAEHQWPTDDRILLEFSRINTESYGGIHFAEINKRKSVTALLLRHFAEQPQLLKNKVLKNLAGGLRNYQVIGTQFEICRELNTTEALPYLLDAIRLKKSESHHEDDYMSLYIALGGDYAELLPLFEEITDLNDYLFLFMVKLLEPIYPEKVKTRLLSCLRSDVTDEGRKIEAAQRLAQLGNQEGFLYLINKFEAGKTAPFDVQGKVSYWNVDTRWGLTQLKPLMFLLLDDATESLRFHHSPKYLMLEILNGLAAKSEADLGLVTAFMDNCANELSAIYPKNSGHLGWHAEQMNERYRQISIEPLGNKEIRQLFKTISEV</sequence>
<organism evidence="1 2">
    <name type="scientific">Mucilaginibacter oryzae</name>
    <dbReference type="NCBI Taxonomy" id="468058"/>
    <lineage>
        <taxon>Bacteria</taxon>
        <taxon>Pseudomonadati</taxon>
        <taxon>Bacteroidota</taxon>
        <taxon>Sphingobacteriia</taxon>
        <taxon>Sphingobacteriales</taxon>
        <taxon>Sphingobacteriaceae</taxon>
        <taxon>Mucilaginibacter</taxon>
    </lineage>
</organism>
<accession>A0A316H0L9</accession>
<comment type="caution">
    <text evidence="1">The sequence shown here is derived from an EMBL/GenBank/DDBJ whole genome shotgun (WGS) entry which is preliminary data.</text>
</comment>
<evidence type="ECO:0000313" key="1">
    <source>
        <dbReference type="EMBL" id="PWK68280.1"/>
    </source>
</evidence>
<protein>
    <recommendedName>
        <fullName evidence="3">NACHT domain-containing protein</fullName>
    </recommendedName>
</protein>
<dbReference type="RefSeq" id="WP_109610534.1">
    <property type="nucleotide sequence ID" value="NZ_QGHA01000017.1"/>
</dbReference>
<evidence type="ECO:0008006" key="3">
    <source>
        <dbReference type="Google" id="ProtNLM"/>
    </source>
</evidence>
<keyword evidence="2" id="KW-1185">Reference proteome</keyword>